<evidence type="ECO:0000313" key="2">
    <source>
        <dbReference type="RefSeq" id="XP_029117094.1"/>
    </source>
</evidence>
<dbReference type="AlphaFoldDB" id="A0A8N4EXL9"/>
<dbReference type="RefSeq" id="XP_029117094.1">
    <property type="nucleotide sequence ID" value="XM_029261261.1"/>
</dbReference>
<accession>A0A8N4EXL9</accession>
<organism evidence="1 2">
    <name type="scientific">Elaeis guineensis var. tenera</name>
    <name type="common">Oil palm</name>
    <dbReference type="NCBI Taxonomy" id="51953"/>
    <lineage>
        <taxon>Eukaryota</taxon>
        <taxon>Viridiplantae</taxon>
        <taxon>Streptophyta</taxon>
        <taxon>Embryophyta</taxon>
        <taxon>Tracheophyta</taxon>
        <taxon>Spermatophyta</taxon>
        <taxon>Magnoliopsida</taxon>
        <taxon>Liliopsida</taxon>
        <taxon>Arecaceae</taxon>
        <taxon>Arecoideae</taxon>
        <taxon>Cocoseae</taxon>
        <taxon>Elaeidinae</taxon>
        <taxon>Elaeis</taxon>
    </lineage>
</organism>
<proteinExistence type="predicted"/>
<dbReference type="PANTHER" id="PTHR37754">
    <property type="entry name" value="CALCIUM ION-BINDING PROTEIN"/>
    <property type="match status" value="1"/>
</dbReference>
<reference evidence="2" key="1">
    <citation type="submission" date="2025-08" db="UniProtKB">
        <authorList>
            <consortium name="RefSeq"/>
        </authorList>
    </citation>
    <scope>IDENTIFICATION</scope>
</reference>
<protein>
    <submittedName>
        <fullName evidence="2">Uncharacterized protein LOC105033223</fullName>
    </submittedName>
</protein>
<dbReference type="Proteomes" id="UP000504607">
    <property type="component" value="Unplaced"/>
</dbReference>
<sequence length="240" mass="26920">MVVLCGFGICSTEGQLGGLRISDTVVISWYKGMSRIKTSGMSSAWFERQSFRVDTEVLSCGALLGRVYVMARSTIVLPGRGIKVQAWLWLDCCVLIGRWHVRIICNKVFNDFADKEKRSLSLNDLHAATLRVYNSVNKQFLSPHKEPPSMIEVADKIEACRSQGIEAIKREEFYTLIMEWIRKDLHIVFANKILAASLGSPALAAITKNAGRQLPRIKDVSEKIPTPLLFTIYFVGIVLL</sequence>
<name>A0A8N4EXL9_ELAGV</name>
<keyword evidence="1" id="KW-1185">Reference proteome</keyword>
<dbReference type="PANTHER" id="PTHR37754:SF4">
    <property type="entry name" value="EF-HAND DOMAIN-CONTAINING PROTEIN"/>
    <property type="match status" value="1"/>
</dbReference>
<gene>
    <name evidence="2" type="primary">LOC105033223</name>
</gene>
<dbReference type="OrthoDB" id="644294at2759"/>
<evidence type="ECO:0000313" key="1">
    <source>
        <dbReference type="Proteomes" id="UP000504607"/>
    </source>
</evidence>